<dbReference type="AlphaFoldDB" id="A0AAD4KEE7"/>
<keyword evidence="3" id="KW-1185">Reference proteome</keyword>
<dbReference type="Pfam" id="PF20150">
    <property type="entry name" value="2EXR"/>
    <property type="match status" value="1"/>
</dbReference>
<dbReference type="InterPro" id="IPR045518">
    <property type="entry name" value="2EXR"/>
</dbReference>
<evidence type="ECO:0000313" key="3">
    <source>
        <dbReference type="Proteomes" id="UP001201262"/>
    </source>
</evidence>
<dbReference type="RefSeq" id="XP_046066253.1">
    <property type="nucleotide sequence ID" value="XM_046222493.1"/>
</dbReference>
<protein>
    <recommendedName>
        <fullName evidence="1">2EXR domain-containing protein</fullName>
    </recommendedName>
</protein>
<proteinExistence type="predicted"/>
<dbReference type="GeneID" id="70252779"/>
<gene>
    <name evidence="2" type="ORF">BGW36DRAFT_65627</name>
</gene>
<evidence type="ECO:0000259" key="1">
    <source>
        <dbReference type="Pfam" id="PF20150"/>
    </source>
</evidence>
<accession>A0AAD4KEE7</accession>
<evidence type="ECO:0000313" key="2">
    <source>
        <dbReference type="EMBL" id="KAH8689970.1"/>
    </source>
</evidence>
<name>A0AAD4KEE7_9EURO</name>
<dbReference type="EMBL" id="JAJTJA010000014">
    <property type="protein sequence ID" value="KAH8689970.1"/>
    <property type="molecule type" value="Genomic_DNA"/>
</dbReference>
<comment type="caution">
    <text evidence="2">The sequence shown here is derived from an EMBL/GenBank/DDBJ whole genome shotgun (WGS) entry which is preliminary data.</text>
</comment>
<organism evidence="2 3">
    <name type="scientific">Talaromyces proteolyticus</name>
    <dbReference type="NCBI Taxonomy" id="1131652"/>
    <lineage>
        <taxon>Eukaryota</taxon>
        <taxon>Fungi</taxon>
        <taxon>Dikarya</taxon>
        <taxon>Ascomycota</taxon>
        <taxon>Pezizomycotina</taxon>
        <taxon>Eurotiomycetes</taxon>
        <taxon>Eurotiomycetidae</taxon>
        <taxon>Eurotiales</taxon>
        <taxon>Trichocomaceae</taxon>
        <taxon>Talaromyces</taxon>
        <taxon>Talaromyces sect. Bacilispori</taxon>
    </lineage>
</organism>
<feature type="domain" description="2EXR" evidence="1">
    <location>
        <begin position="17"/>
        <end position="56"/>
    </location>
</feature>
<dbReference type="Proteomes" id="UP001201262">
    <property type="component" value="Unassembled WGS sequence"/>
</dbReference>
<sequence>MAESESSSTSPPQGTVFHFFPKLPIELRFEIWRLLLPHRVCEKDQPFYEIVFKLLDEKTPSPCLLYQTTEVNGRAARHQSYIMSHAQSL</sequence>
<reference evidence="2" key="1">
    <citation type="submission" date="2021-12" db="EMBL/GenBank/DDBJ databases">
        <title>Convergent genome expansion in fungi linked to evolution of root-endophyte symbiosis.</title>
        <authorList>
            <consortium name="DOE Joint Genome Institute"/>
            <person name="Ke Y.-H."/>
            <person name="Bonito G."/>
            <person name="Liao H.-L."/>
            <person name="Looney B."/>
            <person name="Rojas-Flechas A."/>
            <person name="Nash J."/>
            <person name="Hameed K."/>
            <person name="Schadt C."/>
            <person name="Martin F."/>
            <person name="Crous P.W."/>
            <person name="Miettinen O."/>
            <person name="Magnuson J.K."/>
            <person name="Labbe J."/>
            <person name="Jacobson D."/>
            <person name="Doktycz M.J."/>
            <person name="Veneault-Fourrey C."/>
            <person name="Kuo A."/>
            <person name="Mondo S."/>
            <person name="Calhoun S."/>
            <person name="Riley R."/>
            <person name="Ohm R."/>
            <person name="LaButti K."/>
            <person name="Andreopoulos B."/>
            <person name="Pangilinan J."/>
            <person name="Nolan M."/>
            <person name="Tritt A."/>
            <person name="Clum A."/>
            <person name="Lipzen A."/>
            <person name="Daum C."/>
            <person name="Barry K."/>
            <person name="Grigoriev I.V."/>
            <person name="Vilgalys R."/>
        </authorList>
    </citation>
    <scope>NUCLEOTIDE SEQUENCE</scope>
    <source>
        <strain evidence="2">PMI_201</strain>
    </source>
</reference>